<dbReference type="Pfam" id="PF06565">
    <property type="entry name" value="DM10_dom"/>
    <property type="match status" value="3"/>
</dbReference>
<comment type="subcellular location">
    <subcellularLocation>
        <location evidence="1">Cytoplasm</location>
        <location evidence="1">Cytoskeleton</location>
        <location evidence="1">Cilium axoneme</location>
    </subcellularLocation>
</comment>
<dbReference type="GO" id="GO:0000281">
    <property type="term" value="P:mitotic cytokinesis"/>
    <property type="evidence" value="ECO:0007669"/>
    <property type="project" value="TreeGrafter"/>
</dbReference>
<feature type="domain" description="DM10" evidence="6">
    <location>
        <begin position="411"/>
        <end position="515"/>
    </location>
</feature>
<evidence type="ECO:0000256" key="4">
    <source>
        <dbReference type="ARBA" id="ARBA00023212"/>
    </source>
</evidence>
<feature type="domain" description="DM10" evidence="6">
    <location>
        <begin position="88"/>
        <end position="193"/>
    </location>
</feature>
<protein>
    <recommendedName>
        <fullName evidence="6">DM10 domain-containing protein</fullName>
    </recommendedName>
</protein>
<gene>
    <name evidence="7" type="ORF">g.5308</name>
</gene>
<evidence type="ECO:0000256" key="1">
    <source>
        <dbReference type="ARBA" id="ARBA00004430"/>
    </source>
</evidence>
<dbReference type="GO" id="GO:0060285">
    <property type="term" value="P:cilium-dependent cell motility"/>
    <property type="evidence" value="ECO:0007669"/>
    <property type="project" value="TreeGrafter"/>
</dbReference>
<accession>A0A1B6KML1</accession>
<sequence>MEGLPLLPGYSFKDVTQSKFNIPHHFDVKNGYAVSRKPEFGIGKTPLDVNSINYHQAIDPIRFDPSLIYGRSKSYKIPTFKPHFVLYDKQCLTFRAFFKQSVAESPDEHFRIRQVNILYFLEDDTITVMEPPIKNAGYDQGRLVRRAKIPKGASGQFLHWKDLNVGIDIVMYGITYHICNCDEFTEEFLLSQGVELNAMEEVPKDPYLLSREGFSVGPSKVSPVDDKLRRFLEYDRKVLRFYAVWDQRDQGGDMRPYVIHYFLADDSVDISEVKTANSGYDSFPKLLNKMKVPKNWKDVPLDYPSIFLERSAEEVTEYYQPKDFIVGNTVFIMARKFLIYDCDPFTRKYYSHCLKIEQPSAISVFEDKPTLPPPPLPPHIGIGAPEDTVQSCFSFQPKPPKKDVLRYVINAGKKLRYTAMMDWVHPEDKERQFTIEYNLANGEVLVQELKVPNSGFIAGRFLKAMCLSKPGSDPDNPEFYTPADFNVGSIVNVFGHRFRITGADLAVYRYMEANPEKFTSEAVHSMRAHMVRLGLLNEEIKDRAEFDLRHQGCPQTDCLQTSSV</sequence>
<dbReference type="AlphaFoldDB" id="A0A1B6KML1"/>
<dbReference type="Gene3D" id="2.30.29.170">
    <property type="match status" value="3"/>
</dbReference>
<dbReference type="PANTHER" id="PTHR12086">
    <property type="entry name" value="EF-HAND DOMAIN C-TERMINAL CONTAINING PROTEIN"/>
    <property type="match status" value="1"/>
</dbReference>
<evidence type="ECO:0000256" key="2">
    <source>
        <dbReference type="ARBA" id="ARBA00022490"/>
    </source>
</evidence>
<dbReference type="FunFam" id="2.30.29.170:FF:000001">
    <property type="entry name" value="EF-hand domain containing 1"/>
    <property type="match status" value="1"/>
</dbReference>
<organism evidence="7">
    <name type="scientific">Graphocephala atropunctata</name>
    <dbReference type="NCBI Taxonomy" id="36148"/>
    <lineage>
        <taxon>Eukaryota</taxon>
        <taxon>Metazoa</taxon>
        <taxon>Ecdysozoa</taxon>
        <taxon>Arthropoda</taxon>
        <taxon>Hexapoda</taxon>
        <taxon>Insecta</taxon>
        <taxon>Pterygota</taxon>
        <taxon>Neoptera</taxon>
        <taxon>Paraneoptera</taxon>
        <taxon>Hemiptera</taxon>
        <taxon>Auchenorrhyncha</taxon>
        <taxon>Membracoidea</taxon>
        <taxon>Cicadellidae</taxon>
        <taxon>Cicadellinae</taxon>
        <taxon>Cicadellini</taxon>
        <taxon>Graphocephala</taxon>
    </lineage>
</organism>
<proteinExistence type="predicted"/>
<dbReference type="EMBL" id="GEBQ01027282">
    <property type="protein sequence ID" value="JAT12695.1"/>
    <property type="molecule type" value="Transcribed_RNA"/>
</dbReference>
<feature type="domain" description="DM10" evidence="6">
    <location>
        <begin position="235"/>
        <end position="354"/>
    </location>
</feature>
<name>A0A1B6KML1_9HEMI</name>
<keyword evidence="3" id="KW-0677">Repeat</keyword>
<dbReference type="GO" id="GO:0043014">
    <property type="term" value="F:alpha-tubulin binding"/>
    <property type="evidence" value="ECO:0007669"/>
    <property type="project" value="TreeGrafter"/>
</dbReference>
<dbReference type="PANTHER" id="PTHR12086:SF9">
    <property type="entry name" value="EF-HAND DOMAIN-CONTAINING PROTEIN 1"/>
    <property type="match status" value="1"/>
</dbReference>
<evidence type="ECO:0000256" key="5">
    <source>
        <dbReference type="ARBA" id="ARBA00023273"/>
    </source>
</evidence>
<dbReference type="SMART" id="SM00676">
    <property type="entry name" value="DM10"/>
    <property type="match status" value="3"/>
</dbReference>
<reference evidence="7" key="1">
    <citation type="submission" date="2015-11" db="EMBL/GenBank/DDBJ databases">
        <title>De novo transcriptome assembly of four potential Pierce s Disease insect vectors from Arizona vineyards.</title>
        <authorList>
            <person name="Tassone E.E."/>
        </authorList>
    </citation>
    <scope>NUCLEOTIDE SEQUENCE</scope>
</reference>
<keyword evidence="5" id="KW-0966">Cell projection</keyword>
<evidence type="ECO:0000259" key="6">
    <source>
        <dbReference type="PROSITE" id="PS51336"/>
    </source>
</evidence>
<dbReference type="FunFam" id="2.30.29.170:FF:000004">
    <property type="entry name" value="EF-hand domain containing 2"/>
    <property type="match status" value="1"/>
</dbReference>
<dbReference type="FunFam" id="2.30.29.170:FF:000002">
    <property type="entry name" value="EF-hand domain (C-terminal) containing 1"/>
    <property type="match status" value="1"/>
</dbReference>
<keyword evidence="2" id="KW-0963">Cytoplasm</keyword>
<evidence type="ECO:0000313" key="7">
    <source>
        <dbReference type="EMBL" id="JAT12695.1"/>
    </source>
</evidence>
<dbReference type="InterPro" id="IPR040193">
    <property type="entry name" value="EFHC1/EFHC2/EFHB"/>
</dbReference>
<evidence type="ECO:0000256" key="3">
    <source>
        <dbReference type="ARBA" id="ARBA00022737"/>
    </source>
</evidence>
<keyword evidence="4" id="KW-0206">Cytoskeleton</keyword>
<dbReference type="PROSITE" id="PS51336">
    <property type="entry name" value="DM10"/>
    <property type="match status" value="3"/>
</dbReference>
<dbReference type="GO" id="GO:0007052">
    <property type="term" value="P:mitotic spindle organization"/>
    <property type="evidence" value="ECO:0007669"/>
    <property type="project" value="TreeGrafter"/>
</dbReference>
<dbReference type="InterPro" id="IPR006602">
    <property type="entry name" value="DM10_dom"/>
</dbReference>
<dbReference type="GO" id="GO:0005930">
    <property type="term" value="C:axoneme"/>
    <property type="evidence" value="ECO:0007669"/>
    <property type="project" value="UniProtKB-SubCell"/>
</dbReference>
<dbReference type="GO" id="GO:0072686">
    <property type="term" value="C:mitotic spindle"/>
    <property type="evidence" value="ECO:0007669"/>
    <property type="project" value="TreeGrafter"/>
</dbReference>